<feature type="chain" id="PRO_5038830283" evidence="1">
    <location>
        <begin position="22"/>
        <end position="255"/>
    </location>
</feature>
<evidence type="ECO:0000313" key="2">
    <source>
        <dbReference type="EMBL" id="RJG21901.1"/>
    </source>
</evidence>
<feature type="signal peptide" evidence="1">
    <location>
        <begin position="1"/>
        <end position="21"/>
    </location>
</feature>
<dbReference type="EMBL" id="QYZD01000020">
    <property type="protein sequence ID" value="RJG21901.1"/>
    <property type="molecule type" value="Genomic_DNA"/>
</dbReference>
<dbReference type="Gene3D" id="3.40.190.10">
    <property type="entry name" value="Periplasmic binding protein-like II"/>
    <property type="match status" value="1"/>
</dbReference>
<evidence type="ECO:0000256" key="1">
    <source>
        <dbReference type="SAM" id="SignalP"/>
    </source>
</evidence>
<dbReference type="Proteomes" id="UP000266177">
    <property type="component" value="Unassembled WGS sequence"/>
</dbReference>
<dbReference type="PROSITE" id="PS51257">
    <property type="entry name" value="PROKAR_LIPOPROTEIN"/>
    <property type="match status" value="1"/>
</dbReference>
<name>A0A3A3GG97_PANTH</name>
<comment type="caution">
    <text evidence="2">The sequence shown here is derived from an EMBL/GenBank/DDBJ whole genome shotgun (WGS) entry which is preliminary data.</text>
</comment>
<dbReference type="InterPro" id="IPR050490">
    <property type="entry name" value="Bact_solute-bd_prot1"/>
</dbReference>
<keyword evidence="1" id="KW-0732">Signal</keyword>
<accession>A0A3A3GG97</accession>
<reference evidence="2 3" key="1">
    <citation type="submission" date="2018-09" db="EMBL/GenBank/DDBJ databases">
        <title>Paenibacillus SK2017-BO5.</title>
        <authorList>
            <person name="Piskunova J.V."/>
            <person name="Dubiley S.A."/>
            <person name="Severinov K.V."/>
        </authorList>
    </citation>
    <scope>NUCLEOTIDE SEQUENCE [LARGE SCALE GENOMIC DNA]</scope>
    <source>
        <strain evidence="2 3">BO5</strain>
    </source>
</reference>
<gene>
    <name evidence="2" type="ORF">DQX05_20005</name>
</gene>
<evidence type="ECO:0000313" key="3">
    <source>
        <dbReference type="Proteomes" id="UP000266177"/>
    </source>
</evidence>
<dbReference type="OrthoDB" id="9795467at2"/>
<sequence length="255" mass="27705">MKSWLRPLLTGVLAISLTACSGGEGAGTTVDVKAPPAGLKEDTTPVTIQYWHAHAEAQIEGLNAQIAAFQNKYPHVTVEPVYQGGYGDLHKKLQAAVAANDVPDVTNVEVASLPNFAKGGVFADLTPWIERDKVDLDDFASGMLKTYAYQGKQYGFPLIVSTSILIYNKTLLDELGVDPPQAWDEIDAFNAMVAKRDNGKTTRYAFMVPGWDTWYYDPWLINGGGRIWNLPAPASVQIGQQRCAGSGRGWTEEGG</sequence>
<dbReference type="Pfam" id="PF01547">
    <property type="entry name" value="SBP_bac_1"/>
    <property type="match status" value="1"/>
</dbReference>
<organism evidence="2 3">
    <name type="scientific">Paenibacillus thiaminolyticus</name>
    <name type="common">Bacillus thiaminolyticus</name>
    <dbReference type="NCBI Taxonomy" id="49283"/>
    <lineage>
        <taxon>Bacteria</taxon>
        <taxon>Bacillati</taxon>
        <taxon>Bacillota</taxon>
        <taxon>Bacilli</taxon>
        <taxon>Bacillales</taxon>
        <taxon>Paenibacillaceae</taxon>
        <taxon>Paenibacillus</taxon>
    </lineage>
</organism>
<proteinExistence type="predicted"/>
<dbReference type="SUPFAM" id="SSF53850">
    <property type="entry name" value="Periplasmic binding protein-like II"/>
    <property type="match status" value="1"/>
</dbReference>
<dbReference type="PANTHER" id="PTHR43649:SF12">
    <property type="entry name" value="DIACETYLCHITOBIOSE BINDING PROTEIN DASA"/>
    <property type="match status" value="1"/>
</dbReference>
<dbReference type="InterPro" id="IPR006059">
    <property type="entry name" value="SBP"/>
</dbReference>
<dbReference type="PANTHER" id="PTHR43649">
    <property type="entry name" value="ARABINOSE-BINDING PROTEIN-RELATED"/>
    <property type="match status" value="1"/>
</dbReference>
<protein>
    <submittedName>
        <fullName evidence="2">Extracellular solute-binding protein</fullName>
    </submittedName>
</protein>
<dbReference type="AlphaFoldDB" id="A0A3A3GG97"/>